<organism evidence="1">
    <name type="scientific">Megaviridae environmental sample</name>
    <dbReference type="NCBI Taxonomy" id="1737588"/>
    <lineage>
        <taxon>Viruses</taxon>
        <taxon>Varidnaviria</taxon>
        <taxon>Bamfordvirae</taxon>
        <taxon>Nucleocytoviricota</taxon>
        <taxon>Megaviricetes</taxon>
        <taxon>Imitervirales</taxon>
        <taxon>Mimiviridae</taxon>
        <taxon>environmental samples</taxon>
    </lineage>
</organism>
<proteinExistence type="predicted"/>
<sequence>MGFTLSKEQRLVKNCESAIKLVIVYTYTKECMEGFPGYNPDTVYISEAFTELFENGRKFNRNHQQVCLIIENIMNDTIEQDFQTRMENMTRFIEKNPEISTYAYILELENTKKKVVVSLREFMNKRKKN</sequence>
<dbReference type="EMBL" id="MN448269">
    <property type="protein sequence ID" value="QFG73714.1"/>
    <property type="molecule type" value="Genomic_DNA"/>
</dbReference>
<accession>A0A5J6VIG2</accession>
<protein>
    <submittedName>
        <fullName evidence="1">Uncharacterized protein</fullName>
    </submittedName>
</protein>
<reference evidence="1" key="1">
    <citation type="journal article" date="2019" name="Philos. Trans. R. Soc. Lond., B, Biol. Sci.">
        <title>Targeted metagenomic recovery of four divergent viruses reveals shared and distinctive characteristics of giant viruses of marine eukaryotes.</title>
        <authorList>
            <person name="Needham D.M."/>
            <person name="Poirier C."/>
            <person name="Hehenberger E."/>
            <person name="Jimenez V."/>
            <person name="Swalwell J.E."/>
            <person name="Santoro A.E."/>
            <person name="Worden A.Z."/>
        </authorList>
    </citation>
    <scope>NUCLEOTIDE SEQUENCE</scope>
    <source>
        <strain evidence="1">OPacV-662</strain>
    </source>
</reference>
<name>A0A5J6VIG2_9VIRU</name>
<evidence type="ECO:0000313" key="1">
    <source>
        <dbReference type="EMBL" id="QFG73714.1"/>
    </source>
</evidence>